<evidence type="ECO:0000313" key="4">
    <source>
        <dbReference type="EMBL" id="MCZ4298948.1"/>
    </source>
</evidence>
<feature type="chain" id="PRO_5047216003" evidence="2">
    <location>
        <begin position="29"/>
        <end position="224"/>
    </location>
</feature>
<protein>
    <submittedName>
        <fullName evidence="4">Lipid-binding SYLF domain-containing protein</fullName>
    </submittedName>
</protein>
<keyword evidence="5" id="KW-1185">Reference proteome</keyword>
<feature type="signal peptide" evidence="2">
    <location>
        <begin position="1"/>
        <end position="28"/>
    </location>
</feature>
<reference evidence="4" key="1">
    <citation type="submission" date="2022-12" db="EMBL/GenBank/DDBJ databases">
        <title>Bacterial isolates from different developmental stages of Nematostella vectensis.</title>
        <authorList>
            <person name="Fraune S."/>
        </authorList>
    </citation>
    <scope>NUCLEOTIDE SEQUENCE</scope>
    <source>
        <strain evidence="4">G21632-S1</strain>
    </source>
</reference>
<feature type="region of interest" description="Disordered" evidence="1">
    <location>
        <begin position="191"/>
        <end position="224"/>
    </location>
</feature>
<dbReference type="Pfam" id="PF04366">
    <property type="entry name" value="Ysc84"/>
    <property type="match status" value="1"/>
</dbReference>
<organism evidence="4 5">
    <name type="scientific">Henriciella marina</name>
    <dbReference type="NCBI Taxonomy" id="453851"/>
    <lineage>
        <taxon>Bacteria</taxon>
        <taxon>Pseudomonadati</taxon>
        <taxon>Pseudomonadota</taxon>
        <taxon>Alphaproteobacteria</taxon>
        <taxon>Hyphomonadales</taxon>
        <taxon>Hyphomonadaceae</taxon>
        <taxon>Henriciella</taxon>
    </lineage>
</organism>
<proteinExistence type="predicted"/>
<evidence type="ECO:0000256" key="1">
    <source>
        <dbReference type="SAM" id="MobiDB-lite"/>
    </source>
</evidence>
<feature type="domain" description="Ysc84 actin-binding" evidence="3">
    <location>
        <begin position="107"/>
        <end position="190"/>
    </location>
</feature>
<accession>A0ABT4LX43</accession>
<evidence type="ECO:0000313" key="5">
    <source>
        <dbReference type="Proteomes" id="UP001083770"/>
    </source>
</evidence>
<dbReference type="InterPro" id="IPR007461">
    <property type="entry name" value="Ysc84_actin-binding"/>
</dbReference>
<evidence type="ECO:0000256" key="2">
    <source>
        <dbReference type="SAM" id="SignalP"/>
    </source>
</evidence>
<dbReference type="CDD" id="cd11524">
    <property type="entry name" value="SYLF"/>
    <property type="match status" value="1"/>
</dbReference>
<sequence length="224" mass="23948">MTLSKTLLRNSTLAAGAAALLAGAPALADNHKEHREQAYKFENVQEAKATLDNCRTVAETCGADIDAAAGVLVFPEVWKADLIVGGAGGEGVLFIDGEPTGQYYIGKASVGLQAGVDKSQVVYVFQEQDALDELMDGDEWEVGAAAGATVVDADANAMAATGDPRIYIINAEGLNAELSVNALRIWHDDEPEAEDDDDMMDHDDMDHDDMDHDDDDMMDIDDDD</sequence>
<comment type="caution">
    <text evidence="4">The sequence shown here is derived from an EMBL/GenBank/DDBJ whole genome shotgun (WGS) entry which is preliminary data.</text>
</comment>
<evidence type="ECO:0000259" key="3">
    <source>
        <dbReference type="Pfam" id="PF04366"/>
    </source>
</evidence>
<dbReference type="RefSeq" id="WP_269403011.1">
    <property type="nucleotide sequence ID" value="NZ_JAPWGW010000004.1"/>
</dbReference>
<dbReference type="EMBL" id="JAPWGW010000004">
    <property type="protein sequence ID" value="MCZ4298948.1"/>
    <property type="molecule type" value="Genomic_DNA"/>
</dbReference>
<name>A0ABT4LX43_9PROT</name>
<gene>
    <name evidence="4" type="ORF">O4G74_12835</name>
</gene>
<keyword evidence="2" id="KW-0732">Signal</keyword>
<dbReference type="Proteomes" id="UP001083770">
    <property type="component" value="Unassembled WGS sequence"/>
</dbReference>